<keyword evidence="3" id="KW-1185">Reference proteome</keyword>
<reference evidence="2 3" key="1">
    <citation type="journal article" date="2023" name="Int. J. Syst. Evol. Microbiol.">
        <title>Methylocystis iwaonis sp. nov., a type II methane-oxidizing bacterium from surface soil of a rice paddy field in Japan, and emended description of the genus Methylocystis (ex Whittenbury et al. 1970) Bowman et al. 1993.</title>
        <authorList>
            <person name="Kaise H."/>
            <person name="Sawadogo J.B."/>
            <person name="Alam M.S."/>
            <person name="Ueno C."/>
            <person name="Dianou D."/>
            <person name="Shinjo R."/>
            <person name="Asakawa S."/>
        </authorList>
    </citation>
    <scope>NUCLEOTIDE SEQUENCE [LARGE SCALE GENOMIC DNA]</scope>
    <source>
        <strain evidence="2 3">SS37A-Re</strain>
    </source>
</reference>
<dbReference type="EMBL" id="AP027142">
    <property type="protein sequence ID" value="BDV34755.1"/>
    <property type="molecule type" value="Genomic_DNA"/>
</dbReference>
<accession>A0ABN6VGC9</accession>
<evidence type="ECO:0000313" key="3">
    <source>
        <dbReference type="Proteomes" id="UP001317629"/>
    </source>
</evidence>
<dbReference type="RefSeq" id="WP_281928025.1">
    <property type="nucleotide sequence ID" value="NZ_AP027142.1"/>
</dbReference>
<sequence length="125" mass="13798">MASRFAFIIRLLLGGALLLPGHSASGQISMKPESLTHYSYCVSNAKDRSSVFLLDRGTLYRCGDDIAVSYFNYLGRQKAPEKRAVEAEGVFVYRMIAGVGKCWNKIEDASGNPMSVYGCDIYVEL</sequence>
<protein>
    <submittedName>
        <fullName evidence="2">Uncharacterized protein</fullName>
    </submittedName>
</protein>
<name>A0ABN6VGC9_9HYPH</name>
<dbReference type="Proteomes" id="UP001317629">
    <property type="component" value="Chromosome"/>
</dbReference>
<feature type="signal peptide" evidence="1">
    <location>
        <begin position="1"/>
        <end position="26"/>
    </location>
</feature>
<keyword evidence="1" id="KW-0732">Signal</keyword>
<proteinExistence type="predicted"/>
<gene>
    <name evidence="2" type="ORF">SS37A_22840</name>
</gene>
<evidence type="ECO:0000256" key="1">
    <source>
        <dbReference type="SAM" id="SignalP"/>
    </source>
</evidence>
<evidence type="ECO:0000313" key="2">
    <source>
        <dbReference type="EMBL" id="BDV34755.1"/>
    </source>
</evidence>
<organism evidence="2 3">
    <name type="scientific">Methylocystis iwaonis</name>
    <dbReference type="NCBI Taxonomy" id="2885079"/>
    <lineage>
        <taxon>Bacteria</taxon>
        <taxon>Pseudomonadati</taxon>
        <taxon>Pseudomonadota</taxon>
        <taxon>Alphaproteobacteria</taxon>
        <taxon>Hyphomicrobiales</taxon>
        <taxon>Methylocystaceae</taxon>
        <taxon>Methylocystis</taxon>
    </lineage>
</organism>
<feature type="chain" id="PRO_5047205471" evidence="1">
    <location>
        <begin position="27"/>
        <end position="125"/>
    </location>
</feature>